<dbReference type="RefSeq" id="XP_013382968.1">
    <property type="nucleotide sequence ID" value="XM_013527514.1"/>
</dbReference>
<feature type="chain" id="PRO_5014545943" description="Mth938 domain-containing protein" evidence="5">
    <location>
        <begin position="22"/>
        <end position="145"/>
    </location>
</feature>
<dbReference type="CDD" id="cd05126">
    <property type="entry name" value="Mth938"/>
    <property type="match status" value="1"/>
</dbReference>
<dbReference type="InterPro" id="IPR007523">
    <property type="entry name" value="NDUFAF3/AAMDC"/>
</dbReference>
<dbReference type="AlphaFoldDB" id="A0A1S3JKP1"/>
<dbReference type="OrthoDB" id="413520at2759"/>
<feature type="signal peptide" evidence="5">
    <location>
        <begin position="1"/>
        <end position="21"/>
    </location>
</feature>
<dbReference type="InterPro" id="IPR034096">
    <property type="entry name" value="AAMDC"/>
</dbReference>
<evidence type="ECO:0000256" key="2">
    <source>
        <dbReference type="ARBA" id="ARBA00022490"/>
    </source>
</evidence>
<protein>
    <recommendedName>
        <fullName evidence="4">Mth938 domain-containing protein</fullName>
    </recommendedName>
</protein>
<evidence type="ECO:0000256" key="1">
    <source>
        <dbReference type="ARBA" id="ARBA00004496"/>
    </source>
</evidence>
<keyword evidence="2" id="KW-0963">Cytoplasm</keyword>
<dbReference type="RefSeq" id="XP_013410942.1">
    <property type="nucleotide sequence ID" value="XM_013555488.1"/>
</dbReference>
<name>A0A1S3JKP1_LINAN</name>
<dbReference type="GeneID" id="106153538"/>
<dbReference type="KEGG" id="lak:106153538"/>
<evidence type="ECO:0000313" key="8">
    <source>
        <dbReference type="RefSeq" id="XP_013410942.1"/>
    </source>
</evidence>
<dbReference type="KEGG" id="lak:106174095"/>
<evidence type="ECO:0000256" key="5">
    <source>
        <dbReference type="SAM" id="SignalP"/>
    </source>
</evidence>
<dbReference type="GO" id="GO:0005737">
    <property type="term" value="C:cytoplasm"/>
    <property type="evidence" value="ECO:0007669"/>
    <property type="project" value="UniProtKB-SubCell"/>
</dbReference>
<comment type="subcellular location">
    <subcellularLocation>
        <location evidence="1">Cytoplasm</location>
    </subcellularLocation>
</comment>
<dbReference type="PANTHER" id="PTHR15811:SF5">
    <property type="entry name" value="MTH938 DOMAIN-CONTAINING PROTEIN"/>
    <property type="match status" value="1"/>
</dbReference>
<keyword evidence="6" id="KW-1185">Reference proteome</keyword>
<dbReference type="Proteomes" id="UP000085678">
    <property type="component" value="Unplaced"/>
</dbReference>
<dbReference type="GeneID" id="106174095"/>
<evidence type="ECO:0000313" key="6">
    <source>
        <dbReference type="Proteomes" id="UP000085678"/>
    </source>
</evidence>
<evidence type="ECO:0000313" key="7">
    <source>
        <dbReference type="RefSeq" id="XP_013382968.1"/>
    </source>
</evidence>
<dbReference type="InterPro" id="IPR036748">
    <property type="entry name" value="MTH938-like_sf"/>
</dbReference>
<dbReference type="PANTHER" id="PTHR15811">
    <property type="entry name" value="MTH938 DOMAIN-CONTAINING PROTEIN"/>
    <property type="match status" value="1"/>
</dbReference>
<comment type="similarity">
    <text evidence="3">Belongs to the AAMDC family.</text>
</comment>
<dbReference type="GO" id="GO:0045600">
    <property type="term" value="P:positive regulation of fat cell differentiation"/>
    <property type="evidence" value="ECO:0007669"/>
    <property type="project" value="TreeGrafter"/>
</dbReference>
<keyword evidence="5" id="KW-0732">Signal</keyword>
<evidence type="ECO:0000256" key="3">
    <source>
        <dbReference type="ARBA" id="ARBA00061510"/>
    </source>
</evidence>
<evidence type="ECO:0000256" key="4">
    <source>
        <dbReference type="ARBA" id="ARBA00074293"/>
    </source>
</evidence>
<gene>
    <name evidence="8" type="primary">LOC106174095</name>
    <name evidence="7" type="synonym">LOC106153538</name>
</gene>
<dbReference type="FunFam" id="3.40.1230.10:FF:000001">
    <property type="entry name" value="Adipogenesis-associated, Mth938 domain-containing"/>
    <property type="match status" value="1"/>
</dbReference>
<dbReference type="SUPFAM" id="SSF64076">
    <property type="entry name" value="MTH938-like"/>
    <property type="match status" value="1"/>
</dbReference>
<accession>A0A1S3JKP1</accession>
<reference evidence="7 8" key="1">
    <citation type="submission" date="2025-04" db="UniProtKB">
        <authorList>
            <consortium name="RefSeq"/>
        </authorList>
    </citation>
    <scope>IDENTIFICATION</scope>
    <source>
        <tissue evidence="7 8">Gonads</tissue>
    </source>
</reference>
<dbReference type="Pfam" id="PF04430">
    <property type="entry name" value="DUF498"/>
    <property type="match status" value="1"/>
</dbReference>
<proteinExistence type="inferred from homology"/>
<sequence>MLLIVVCAVLSLQDNYFGVQALPVDMTSPQVTDLSWGRMKVDGKVYKDCKVWPGGSREWDWRETGTGHNPGVQPADLEELLKRGADTIVISRGMQSVLQVPQTTVDYVKNNHANVIVRPTEEAVKEYNRMAAAGKRVGAVFHSTC</sequence>
<organism evidence="6 8">
    <name type="scientific">Lingula anatina</name>
    <name type="common">Brachiopod</name>
    <name type="synonym">Lingula unguis</name>
    <dbReference type="NCBI Taxonomy" id="7574"/>
    <lineage>
        <taxon>Eukaryota</taxon>
        <taxon>Metazoa</taxon>
        <taxon>Spiralia</taxon>
        <taxon>Lophotrochozoa</taxon>
        <taxon>Brachiopoda</taxon>
        <taxon>Linguliformea</taxon>
        <taxon>Lingulata</taxon>
        <taxon>Lingulida</taxon>
        <taxon>Linguloidea</taxon>
        <taxon>Lingulidae</taxon>
        <taxon>Lingula</taxon>
    </lineage>
</organism>
<dbReference type="Gene3D" id="3.40.1230.10">
    <property type="entry name" value="MTH938-like"/>
    <property type="match status" value="1"/>
</dbReference>